<dbReference type="RefSeq" id="YP_009448693.1">
    <property type="nucleotide sequence ID" value="NC_036594.1"/>
</dbReference>
<evidence type="ECO:0000313" key="1">
    <source>
        <dbReference type="EMBL" id="SNW62391.1"/>
    </source>
</evidence>
<dbReference type="EMBL" id="LT906555">
    <property type="protein sequence ID" value="SNW62391.1"/>
    <property type="molecule type" value="Genomic_DNA"/>
</dbReference>
<evidence type="ECO:0000313" key="2">
    <source>
        <dbReference type="Proteomes" id="UP000236316"/>
    </source>
</evidence>
<proteinExistence type="predicted"/>
<dbReference type="GeneID" id="35382280"/>
<reference evidence="1" key="1">
    <citation type="submission" date="2017-08" db="EMBL/GenBank/DDBJ databases">
        <authorList>
            <consortium name="Urmite Genomes"/>
        </authorList>
    </citation>
    <scope>NUCLEOTIDE SEQUENCE [LARGE SCALE GENOMIC DNA]</scope>
    <source>
        <strain evidence="1">IHUMI-LCC2</strain>
    </source>
</reference>
<accession>A0A2I2L4F1</accession>
<name>A0A2I2L4F1_9VIRU</name>
<dbReference type="KEGG" id="vg:35382280"/>
<sequence length="50" mass="6187">LYLQWHTKISTFLKEHHNMVKSYIQMEENVEKYLNLVIVICDRYCKIEIE</sequence>
<feature type="non-terminal residue" evidence="1">
    <location>
        <position position="1"/>
    </location>
</feature>
<gene>
    <name evidence="1" type="ORF">ORPV_487</name>
</gene>
<organism evidence="1">
    <name type="scientific">Orpheovirus IHUMI-LCC2</name>
    <dbReference type="NCBI Taxonomy" id="2023057"/>
    <lineage>
        <taxon>Viruses</taxon>
        <taxon>Varidnaviria</taxon>
        <taxon>Bamfordvirae</taxon>
        <taxon>Nucleocytoviricota</taxon>
        <taxon>Megaviricetes</taxon>
        <taxon>Pimascovirales</taxon>
        <taxon>Ocovirineae</taxon>
        <taxon>Orpheoviridae</taxon>
        <taxon>Alphaorpheovirus</taxon>
        <taxon>Alphaorpheovirus massiliense</taxon>
    </lineage>
</organism>
<keyword evidence="2" id="KW-1185">Reference proteome</keyword>
<dbReference type="Proteomes" id="UP000236316">
    <property type="component" value="Segment"/>
</dbReference>
<protein>
    <submittedName>
        <fullName evidence="1">Uncharacterized protein</fullName>
    </submittedName>
</protein>